<evidence type="ECO:0000313" key="3">
    <source>
        <dbReference type="Proteomes" id="UP001054821"/>
    </source>
</evidence>
<dbReference type="Proteomes" id="UP001054821">
    <property type="component" value="Chromosome 5"/>
</dbReference>
<keyword evidence="3" id="KW-1185">Reference proteome</keyword>
<reference evidence="2 3" key="1">
    <citation type="journal article" date="2022" name="G3 (Bethesda)">
        <title>Whole-genome sequence and methylome profiling of the almond [Prunus dulcis (Mill.) D.A. Webb] cultivar 'Nonpareil'.</title>
        <authorList>
            <person name="D'Amico-Willman K.M."/>
            <person name="Ouma W.Z."/>
            <person name="Meulia T."/>
            <person name="Sideli G.M."/>
            <person name="Gradziel T.M."/>
            <person name="Fresnedo-Ramirez J."/>
        </authorList>
    </citation>
    <scope>NUCLEOTIDE SEQUENCE [LARGE SCALE GENOMIC DNA]</scope>
    <source>
        <strain evidence="2">Clone GOH B32 T37-40</strain>
    </source>
</reference>
<comment type="caution">
    <text evidence="2">The sequence shown here is derived from an EMBL/GenBank/DDBJ whole genome shotgun (WGS) entry which is preliminary data.</text>
</comment>
<sequence length="121" mass="13489">MEKSKVGRRIVAASLSQGHPTYVLQRPEIGLDIDKVQILLAFKKQGAHLVEGSFLLMLSSAPYLGYIWYLCKLPKFLYLSFVGKISIQSTSSKTCLNDSCCKVNNVDPKMASPTSQLIEEY</sequence>
<keyword evidence="1" id="KW-1133">Transmembrane helix</keyword>
<evidence type="ECO:0000313" key="2">
    <source>
        <dbReference type="EMBL" id="KAI5327335.1"/>
    </source>
</evidence>
<feature type="transmembrane region" description="Helical" evidence="1">
    <location>
        <begin position="49"/>
        <end position="69"/>
    </location>
</feature>
<keyword evidence="1" id="KW-0472">Membrane</keyword>
<evidence type="ECO:0000256" key="1">
    <source>
        <dbReference type="SAM" id="Phobius"/>
    </source>
</evidence>
<proteinExistence type="predicted"/>
<dbReference type="EMBL" id="JAJFAZ020000005">
    <property type="protein sequence ID" value="KAI5327335.1"/>
    <property type="molecule type" value="Genomic_DNA"/>
</dbReference>
<accession>A0AAD4VLL6</accession>
<gene>
    <name evidence="2" type="ORF">L3X38_026731</name>
</gene>
<keyword evidence="1" id="KW-0812">Transmembrane</keyword>
<organism evidence="2 3">
    <name type="scientific">Prunus dulcis</name>
    <name type="common">Almond</name>
    <name type="synonym">Amygdalus dulcis</name>
    <dbReference type="NCBI Taxonomy" id="3755"/>
    <lineage>
        <taxon>Eukaryota</taxon>
        <taxon>Viridiplantae</taxon>
        <taxon>Streptophyta</taxon>
        <taxon>Embryophyta</taxon>
        <taxon>Tracheophyta</taxon>
        <taxon>Spermatophyta</taxon>
        <taxon>Magnoliopsida</taxon>
        <taxon>eudicotyledons</taxon>
        <taxon>Gunneridae</taxon>
        <taxon>Pentapetalae</taxon>
        <taxon>rosids</taxon>
        <taxon>fabids</taxon>
        <taxon>Rosales</taxon>
        <taxon>Rosaceae</taxon>
        <taxon>Amygdaloideae</taxon>
        <taxon>Amygdaleae</taxon>
        <taxon>Prunus</taxon>
    </lineage>
</organism>
<name>A0AAD4VLL6_PRUDU</name>
<dbReference type="AlphaFoldDB" id="A0AAD4VLL6"/>
<dbReference type="Gene3D" id="3.40.50.720">
    <property type="entry name" value="NAD(P)-binding Rossmann-like Domain"/>
    <property type="match status" value="1"/>
</dbReference>
<protein>
    <submittedName>
        <fullName evidence="2">Uncharacterized protein</fullName>
    </submittedName>
</protein>